<dbReference type="STRING" id="282301.A0A267FV68"/>
<dbReference type="EMBL" id="NIVC01000726">
    <property type="protein sequence ID" value="PAA77715.1"/>
    <property type="molecule type" value="Genomic_DNA"/>
</dbReference>
<keyword evidence="4" id="KW-1185">Reference proteome</keyword>
<dbReference type="PROSITE" id="PS51419">
    <property type="entry name" value="RAB"/>
    <property type="match status" value="1"/>
</dbReference>
<evidence type="ECO:0000313" key="3">
    <source>
        <dbReference type="EMBL" id="PAA77715.1"/>
    </source>
</evidence>
<dbReference type="Pfam" id="PF00071">
    <property type="entry name" value="Ras"/>
    <property type="match status" value="1"/>
</dbReference>
<accession>A0A267FV68</accession>
<reference evidence="3 4" key="1">
    <citation type="submission" date="2017-06" db="EMBL/GenBank/DDBJ databases">
        <title>A platform for efficient transgenesis in Macrostomum lignano, a flatworm model organism for stem cell research.</title>
        <authorList>
            <person name="Berezikov E."/>
        </authorList>
    </citation>
    <scope>NUCLEOTIDE SEQUENCE [LARGE SCALE GENOMIC DNA]</scope>
    <source>
        <strain evidence="3">DV1</strain>
        <tissue evidence="3">Whole organism</tissue>
    </source>
</reference>
<dbReference type="SMART" id="SM00174">
    <property type="entry name" value="RHO"/>
    <property type="match status" value="1"/>
</dbReference>
<dbReference type="InterPro" id="IPR001806">
    <property type="entry name" value="Small_GTPase"/>
</dbReference>
<dbReference type="FunFam" id="3.40.50.300:FF:001447">
    <property type="entry name" value="Ras-related protein Rab-1B"/>
    <property type="match status" value="1"/>
</dbReference>
<proteinExistence type="inferred from homology"/>
<dbReference type="Proteomes" id="UP000215902">
    <property type="component" value="Unassembled WGS sequence"/>
</dbReference>
<dbReference type="InterPro" id="IPR027417">
    <property type="entry name" value="P-loop_NTPase"/>
</dbReference>
<feature type="non-terminal residue" evidence="3">
    <location>
        <position position="1"/>
    </location>
</feature>
<dbReference type="SMART" id="SM00175">
    <property type="entry name" value="RAB"/>
    <property type="match status" value="1"/>
</dbReference>
<evidence type="ECO:0000313" key="4">
    <source>
        <dbReference type="Proteomes" id="UP000215902"/>
    </source>
</evidence>
<dbReference type="InterPro" id="IPR005225">
    <property type="entry name" value="Small_GTP-bd"/>
</dbReference>
<comment type="caution">
    <text evidence="3">The sequence shown here is derived from an EMBL/GenBank/DDBJ whole genome shotgun (WGS) entry which is preliminary data.</text>
</comment>
<evidence type="ECO:0008006" key="5">
    <source>
        <dbReference type="Google" id="ProtNLM"/>
    </source>
</evidence>
<dbReference type="PRINTS" id="PR00449">
    <property type="entry name" value="RASTRNSFRMNG"/>
</dbReference>
<evidence type="ECO:0000256" key="1">
    <source>
        <dbReference type="ARBA" id="ARBA00006270"/>
    </source>
</evidence>
<evidence type="ECO:0000256" key="2">
    <source>
        <dbReference type="ARBA" id="ARBA00022741"/>
    </source>
</evidence>
<dbReference type="PROSITE" id="PS51421">
    <property type="entry name" value="RAS"/>
    <property type="match status" value="1"/>
</dbReference>
<dbReference type="Gene3D" id="3.40.50.300">
    <property type="entry name" value="P-loop containing nucleotide triphosphate hydrolases"/>
    <property type="match status" value="1"/>
</dbReference>
<dbReference type="AlphaFoldDB" id="A0A267FV68"/>
<dbReference type="NCBIfam" id="TIGR00231">
    <property type="entry name" value="small_GTP"/>
    <property type="match status" value="1"/>
</dbReference>
<dbReference type="GO" id="GO:0003924">
    <property type="term" value="F:GTPase activity"/>
    <property type="evidence" value="ECO:0007669"/>
    <property type="project" value="InterPro"/>
</dbReference>
<keyword evidence="2" id="KW-0547">Nucleotide-binding</keyword>
<protein>
    <recommendedName>
        <fullName evidence="5">Ras-related protein Rab-24</fullName>
    </recommendedName>
</protein>
<dbReference type="OrthoDB" id="25896at2759"/>
<dbReference type="SUPFAM" id="SSF52540">
    <property type="entry name" value="P-loop containing nucleoside triphosphate hydrolases"/>
    <property type="match status" value="1"/>
</dbReference>
<gene>
    <name evidence="3" type="ORF">BOX15_Mlig022053g4</name>
</gene>
<sequence length="242" mass="26055">ITATALSSIVCTRMTGNTRVDLKVVLLGKEYVGKTALVERFLHDRFLTGSAYQSTIGAAYGSRAVRCRDGGRDREVVLGVWDTAGSERYESMARIYYRGSGAAIVCYEVTDAGSLERARFWTKELRKYEEDRCRIYLCGCKRDLVTADPPLRQVGETEAAEFAKSIGALSIETSSKTGENVDILFRRVAEDFIKGGAGANNQLSQQQAFALGSGGQGAPSSAAGVSTANDPGSSRGRCYCLG</sequence>
<organism evidence="3 4">
    <name type="scientific">Macrostomum lignano</name>
    <dbReference type="NCBI Taxonomy" id="282301"/>
    <lineage>
        <taxon>Eukaryota</taxon>
        <taxon>Metazoa</taxon>
        <taxon>Spiralia</taxon>
        <taxon>Lophotrochozoa</taxon>
        <taxon>Platyhelminthes</taxon>
        <taxon>Rhabditophora</taxon>
        <taxon>Macrostomorpha</taxon>
        <taxon>Macrostomida</taxon>
        <taxon>Macrostomidae</taxon>
        <taxon>Macrostomum</taxon>
    </lineage>
</organism>
<name>A0A267FV68_9PLAT</name>
<dbReference type="SMART" id="SM00173">
    <property type="entry name" value="RAS"/>
    <property type="match status" value="1"/>
</dbReference>
<comment type="similarity">
    <text evidence="1">Belongs to the small GTPase superfamily. Rab family.</text>
</comment>
<dbReference type="PANTHER" id="PTHR47978">
    <property type="match status" value="1"/>
</dbReference>
<dbReference type="GO" id="GO:0005525">
    <property type="term" value="F:GTP binding"/>
    <property type="evidence" value="ECO:0007669"/>
    <property type="project" value="InterPro"/>
</dbReference>